<dbReference type="GeneID" id="54780375"/>
<dbReference type="OMA" id="HISCTTI"/>
<sequence length="382" mass="43348">MSGPSTTADRGAQDPLGTEHHHVDASNPRPDYESATATAAAAVSYGAPPDESSYHHGNYTAAAAATAAELQHRAERQRMQQLQQQHELQSQQLQYQQQHQAHLLQHHHQMQQHQQHHPAMHAQPHHNPIPHQMVHHAPVAEDFDNGILQSRYCENEIIKTFASKEELIAFVKRSLSADERCKIVINSSKPKAVYFQCERSGTFRTTVKDPTKRQRVAYTKRSKCGYRLVANLYPPEKEKKKNVKKDPESIDSKLNDQFIQDQLNGEMWILRMINPLHNHAPEPVTTKKKRSKSSRQLVQKPIHRQATQPNNGYIPEQLIPQAPGLHHPMSHMHHDEAVPDAMMAAMEGQLHASTVDPNIDPNVDPSVQAHDHAHLSRGLYRR</sequence>
<evidence type="ECO:0000313" key="3">
    <source>
        <dbReference type="Proteomes" id="UP000449547"/>
    </source>
</evidence>
<feature type="region of interest" description="Disordered" evidence="1">
    <location>
        <begin position="1"/>
        <end position="85"/>
    </location>
</feature>
<dbReference type="EMBL" id="SWFT01000050">
    <property type="protein sequence ID" value="KAA8905294.1"/>
    <property type="molecule type" value="Genomic_DNA"/>
</dbReference>
<protein>
    <recommendedName>
        <fullName evidence="4">Transcription factor RBF1</fullName>
    </recommendedName>
</protein>
<dbReference type="Proteomes" id="UP000449547">
    <property type="component" value="Unassembled WGS sequence"/>
</dbReference>
<evidence type="ECO:0000256" key="1">
    <source>
        <dbReference type="SAM" id="MobiDB-lite"/>
    </source>
</evidence>
<dbReference type="OrthoDB" id="4094480at2759"/>
<accession>A0A642UTS5</accession>
<evidence type="ECO:0008006" key="4">
    <source>
        <dbReference type="Google" id="ProtNLM"/>
    </source>
</evidence>
<feature type="region of interest" description="Disordered" evidence="1">
    <location>
        <begin position="353"/>
        <end position="382"/>
    </location>
</feature>
<evidence type="ECO:0000313" key="2">
    <source>
        <dbReference type="EMBL" id="KAA8905294.1"/>
    </source>
</evidence>
<feature type="region of interest" description="Disordered" evidence="1">
    <location>
        <begin position="279"/>
        <end position="332"/>
    </location>
</feature>
<dbReference type="AlphaFoldDB" id="A0A642UTS5"/>
<comment type="caution">
    <text evidence="2">The sequence shown here is derived from an EMBL/GenBank/DDBJ whole genome shotgun (WGS) entry which is preliminary data.</text>
</comment>
<reference evidence="2 3" key="1">
    <citation type="submission" date="2019-07" db="EMBL/GenBank/DDBJ databases">
        <title>Genome assembly of two rare yeast pathogens: Diutina rugosa and Trichomonascus ciferrii.</title>
        <authorList>
            <person name="Mixao V."/>
            <person name="Saus E."/>
            <person name="Hansen A."/>
            <person name="Lass-Flor C."/>
            <person name="Gabaldon T."/>
        </authorList>
    </citation>
    <scope>NUCLEOTIDE SEQUENCE [LARGE SCALE GENOMIC DNA]</scope>
    <source>
        <strain evidence="2 3">CBS 613</strain>
    </source>
</reference>
<proteinExistence type="predicted"/>
<organism evidence="2 3">
    <name type="scientific">Diutina rugosa</name>
    <name type="common">Yeast</name>
    <name type="synonym">Candida rugosa</name>
    <dbReference type="NCBI Taxonomy" id="5481"/>
    <lineage>
        <taxon>Eukaryota</taxon>
        <taxon>Fungi</taxon>
        <taxon>Dikarya</taxon>
        <taxon>Ascomycota</taxon>
        <taxon>Saccharomycotina</taxon>
        <taxon>Pichiomycetes</taxon>
        <taxon>Debaryomycetaceae</taxon>
        <taxon>Diutina</taxon>
    </lineage>
</organism>
<gene>
    <name evidence="2" type="ORF">DIURU_001722</name>
</gene>
<dbReference type="RefSeq" id="XP_034013680.1">
    <property type="nucleotide sequence ID" value="XM_034154297.1"/>
</dbReference>
<keyword evidence="3" id="KW-1185">Reference proteome</keyword>
<name>A0A642UTS5_DIURU</name>
<dbReference type="VEuPathDB" id="FungiDB:DIURU_001722"/>